<proteinExistence type="predicted"/>
<feature type="chain" id="PRO_5045630080" evidence="1">
    <location>
        <begin position="30"/>
        <end position="466"/>
    </location>
</feature>
<dbReference type="Proteomes" id="UP001189429">
    <property type="component" value="Unassembled WGS sequence"/>
</dbReference>
<gene>
    <name evidence="2" type="ORF">PCOR1329_LOCUS35831</name>
</gene>
<keyword evidence="3" id="KW-1185">Reference proteome</keyword>
<protein>
    <submittedName>
        <fullName evidence="2">Uncharacterized protein</fullName>
    </submittedName>
</protein>
<evidence type="ECO:0000313" key="3">
    <source>
        <dbReference type="Proteomes" id="UP001189429"/>
    </source>
</evidence>
<dbReference type="Gene3D" id="3.40.50.11350">
    <property type="match status" value="1"/>
</dbReference>
<feature type="signal peptide" evidence="1">
    <location>
        <begin position="1"/>
        <end position="29"/>
    </location>
</feature>
<accession>A0ABN9T6B5</accession>
<keyword evidence="1" id="KW-0732">Signal</keyword>
<sequence length="466" mass="52115">MAAIAHPASCLSCALLWQLLVQHHLCCAALRVGDSPHDGEPDYAEQLRAAAAGNATRVAVTGPLQKIGEAIDDFLIPRLEWRFSHCSGSRRKSKCVLLRVSDTALRHFRVLDSLQFPADTEDPNRCPATIKTSSGWVGQATEEDFYFSFERWVSDVKDSKKRTAFLPVWSDPRMDSHPAEYFSPFCGELDVSSMTASTVSPMTRQECFFLPTSSCTMDTAHWGKNLVDETDMAVPFRHRLSKPFDHISSGDLHVMWQMLFFRQNARTRDEIARREAEWRSENQAWPASGAGPTCAAIHVRHGDKLTPFWIKAHDTIAGGFNKSFDDYLDVALKMMKEKPQLTDASRSKERPLVFVMSDDADIIAKAKGSRRAVVHTVSPGTPLPSLSDTLADGKNDFGYAAANSGDMLSWLLSIRLMSACSLFVGNTESSFSRFLYYGMCEQRNGICPRLFSFGRRLDESPTIFEE</sequence>
<evidence type="ECO:0000313" key="2">
    <source>
        <dbReference type="EMBL" id="CAK0840368.1"/>
    </source>
</evidence>
<organism evidence="2 3">
    <name type="scientific">Prorocentrum cordatum</name>
    <dbReference type="NCBI Taxonomy" id="2364126"/>
    <lineage>
        <taxon>Eukaryota</taxon>
        <taxon>Sar</taxon>
        <taxon>Alveolata</taxon>
        <taxon>Dinophyceae</taxon>
        <taxon>Prorocentrales</taxon>
        <taxon>Prorocentraceae</taxon>
        <taxon>Prorocentrum</taxon>
    </lineage>
</organism>
<reference evidence="2" key="1">
    <citation type="submission" date="2023-10" db="EMBL/GenBank/DDBJ databases">
        <authorList>
            <person name="Chen Y."/>
            <person name="Shah S."/>
            <person name="Dougan E. K."/>
            <person name="Thang M."/>
            <person name="Chan C."/>
        </authorList>
    </citation>
    <scope>NUCLEOTIDE SEQUENCE [LARGE SCALE GENOMIC DNA]</scope>
</reference>
<comment type="caution">
    <text evidence="2">The sequence shown here is derived from an EMBL/GenBank/DDBJ whole genome shotgun (WGS) entry which is preliminary data.</text>
</comment>
<dbReference type="PANTHER" id="PTHR13132:SF29">
    <property type="entry name" value="ALPHA-(1,6)-FUCOSYLTRANSFERASE"/>
    <property type="match status" value="1"/>
</dbReference>
<dbReference type="EMBL" id="CAUYUJ010014373">
    <property type="protein sequence ID" value="CAK0840368.1"/>
    <property type="molecule type" value="Genomic_DNA"/>
</dbReference>
<dbReference type="PANTHER" id="PTHR13132">
    <property type="entry name" value="ALPHA- 1,6 -FUCOSYLTRANSFERASE"/>
    <property type="match status" value="1"/>
</dbReference>
<evidence type="ECO:0000256" key="1">
    <source>
        <dbReference type="SAM" id="SignalP"/>
    </source>
</evidence>
<name>A0ABN9T6B5_9DINO</name>